<name>A0A9P7RMK6_9AGAR</name>
<dbReference type="RefSeq" id="XP_043002927.1">
    <property type="nucleotide sequence ID" value="XM_043159327.1"/>
</dbReference>
<dbReference type="AlphaFoldDB" id="A0A9P7RMK6"/>
<accession>A0A9P7RMK6</accession>
<protein>
    <submittedName>
        <fullName evidence="1">Uncharacterized protein</fullName>
    </submittedName>
</protein>
<dbReference type="GeneID" id="66071484"/>
<evidence type="ECO:0000313" key="2">
    <source>
        <dbReference type="Proteomes" id="UP001049176"/>
    </source>
</evidence>
<evidence type="ECO:0000313" key="1">
    <source>
        <dbReference type="EMBL" id="KAG7086456.1"/>
    </source>
</evidence>
<dbReference type="OrthoDB" id="360327at2759"/>
<dbReference type="KEGG" id="more:E1B28_002408"/>
<proteinExistence type="predicted"/>
<dbReference type="EMBL" id="CM032190">
    <property type="protein sequence ID" value="KAG7086456.1"/>
    <property type="molecule type" value="Genomic_DNA"/>
</dbReference>
<organism evidence="1 2">
    <name type="scientific">Marasmius oreades</name>
    <name type="common">fairy-ring Marasmius</name>
    <dbReference type="NCBI Taxonomy" id="181124"/>
    <lineage>
        <taxon>Eukaryota</taxon>
        <taxon>Fungi</taxon>
        <taxon>Dikarya</taxon>
        <taxon>Basidiomycota</taxon>
        <taxon>Agaricomycotina</taxon>
        <taxon>Agaricomycetes</taxon>
        <taxon>Agaricomycetidae</taxon>
        <taxon>Agaricales</taxon>
        <taxon>Marasmiineae</taxon>
        <taxon>Marasmiaceae</taxon>
        <taxon>Marasmius</taxon>
    </lineage>
</organism>
<comment type="caution">
    <text evidence="1">The sequence shown here is derived from an EMBL/GenBank/DDBJ whole genome shotgun (WGS) entry which is preliminary data.</text>
</comment>
<reference evidence="1" key="1">
    <citation type="journal article" date="2021" name="Genome Biol. Evol.">
        <title>The assembled and annotated genome of the fairy-ring fungus Marasmius oreades.</title>
        <authorList>
            <person name="Hiltunen M."/>
            <person name="Ament-Velasquez S.L."/>
            <person name="Johannesson H."/>
        </authorList>
    </citation>
    <scope>NUCLEOTIDE SEQUENCE</scope>
    <source>
        <strain evidence="1">03SP1</strain>
    </source>
</reference>
<sequence length="150" mass="17248">MCATTPKKDRKLFLDAYVVFPMKSPRIPRIHVMSLSQERGRTMTEKNGRFVIHDTDENRRTWAALEKSTDAQNHYKNVQVPRLESLLDVSEQCNSNPAVKKANDQWNKARQEKLSLESQRRKLPPTATSITAVMHSDTCVLVALVRCRQL</sequence>
<gene>
    <name evidence="1" type="ORF">E1B28_002408</name>
</gene>
<dbReference type="Proteomes" id="UP001049176">
    <property type="component" value="Chromosome 10"/>
</dbReference>
<keyword evidence="2" id="KW-1185">Reference proteome</keyword>